<keyword evidence="11 16" id="KW-0472">Membrane</keyword>
<comment type="similarity">
    <text evidence="3 16">Belongs to the cation transport ATPase (P-type) (TC 3.A.3) family. Type IV subfamily.</text>
</comment>
<dbReference type="InterPro" id="IPR059000">
    <property type="entry name" value="ATPase_P-type_domA"/>
</dbReference>
<evidence type="ECO:0000256" key="15">
    <source>
        <dbReference type="PIRSR" id="PIRSR606539-3"/>
    </source>
</evidence>
<dbReference type="InterPro" id="IPR001757">
    <property type="entry name" value="P_typ_ATPase"/>
</dbReference>
<feature type="binding site" evidence="14">
    <location>
        <position position="664"/>
    </location>
    <ligand>
        <name>ATP</name>
        <dbReference type="ChEBI" id="CHEBI:30616"/>
    </ligand>
</feature>
<proteinExistence type="inferred from homology"/>
<dbReference type="InterPro" id="IPR032630">
    <property type="entry name" value="P_typ_ATPase_c"/>
</dbReference>
<dbReference type="PANTHER" id="PTHR24092">
    <property type="entry name" value="PROBABLE PHOSPHOLIPID-TRANSPORTING ATPASE"/>
    <property type="match status" value="1"/>
</dbReference>
<protein>
    <recommendedName>
        <fullName evidence="16">Phospholipid-transporting ATPase</fullName>
        <ecNumber evidence="16">7.6.2.1</ecNumber>
    </recommendedName>
</protein>
<feature type="transmembrane region" description="Helical" evidence="16">
    <location>
        <begin position="878"/>
        <end position="899"/>
    </location>
</feature>
<evidence type="ECO:0000256" key="4">
    <source>
        <dbReference type="ARBA" id="ARBA00022692"/>
    </source>
</evidence>
<feature type="binding site" evidence="14">
    <location>
        <position position="584"/>
    </location>
    <ligand>
        <name>ATP</name>
        <dbReference type="ChEBI" id="CHEBI:30616"/>
    </ligand>
</feature>
<comment type="cofactor">
    <cofactor evidence="15">
        <name>Mg(2+)</name>
        <dbReference type="ChEBI" id="CHEBI:18420"/>
    </cofactor>
</comment>
<dbReference type="InterPro" id="IPR023298">
    <property type="entry name" value="ATPase_P-typ_TM_dom_sf"/>
</dbReference>
<feature type="transmembrane region" description="Helical" evidence="16">
    <location>
        <begin position="67"/>
        <end position="84"/>
    </location>
</feature>
<evidence type="ECO:0000256" key="14">
    <source>
        <dbReference type="PIRSR" id="PIRSR606539-2"/>
    </source>
</evidence>
<feature type="binding site" evidence="14">
    <location>
        <position position="762"/>
    </location>
    <ligand>
        <name>ATP</name>
        <dbReference type="ChEBI" id="CHEBI:30616"/>
    </ligand>
</feature>
<evidence type="ECO:0000256" key="11">
    <source>
        <dbReference type="ARBA" id="ARBA00023136"/>
    </source>
</evidence>
<feature type="domain" description="P-type ATPase N-terminal" evidence="18">
    <location>
        <begin position="30"/>
        <end position="95"/>
    </location>
</feature>
<keyword evidence="8 15" id="KW-0460">Magnesium</keyword>
<feature type="binding site" evidence="14">
    <location>
        <position position="666"/>
    </location>
    <ligand>
        <name>ATP</name>
        <dbReference type="ChEBI" id="CHEBI:30616"/>
    </ligand>
</feature>
<feature type="transmembrane region" description="Helical" evidence="16">
    <location>
        <begin position="991"/>
        <end position="1015"/>
    </location>
</feature>
<dbReference type="Gene3D" id="2.70.150.10">
    <property type="entry name" value="Calcium-transporting ATPase, cytoplasmic transduction domain A"/>
    <property type="match status" value="1"/>
</dbReference>
<feature type="active site" description="4-aspartylphosphate intermediate" evidence="13">
    <location>
        <position position="406"/>
    </location>
</feature>
<evidence type="ECO:0000259" key="18">
    <source>
        <dbReference type="Pfam" id="PF16209"/>
    </source>
</evidence>
<dbReference type="GO" id="GO:0005886">
    <property type="term" value="C:plasma membrane"/>
    <property type="evidence" value="ECO:0007669"/>
    <property type="project" value="TreeGrafter"/>
</dbReference>
<feature type="binding site" evidence="15">
    <location>
        <position position="408"/>
    </location>
    <ligand>
        <name>Mg(2+)</name>
        <dbReference type="ChEBI" id="CHEBI:18420"/>
    </ligand>
</feature>
<dbReference type="SUPFAM" id="SSF81660">
    <property type="entry name" value="Metal cation-transporting ATPase, ATP-binding domain N"/>
    <property type="match status" value="1"/>
</dbReference>
<dbReference type="AlphaFoldDB" id="G0UAM5"/>
<dbReference type="Gene3D" id="3.40.1110.10">
    <property type="entry name" value="Calcium-transporting ATPase, cytoplasmic domain N"/>
    <property type="match status" value="1"/>
</dbReference>
<dbReference type="InterPro" id="IPR044492">
    <property type="entry name" value="P_typ_ATPase_HD_dom"/>
</dbReference>
<sequence>MTNHKMSSCAWCSGCARDEAEVDVVTEVIVHMNNREANAKFKYPDNFVKTSHYSAVSFLPLGLLVQFRKVSNFYFLINMCFALIPGVSPMAPATAVLPLVFVVGVALVKEGVEEYHRHVADRRANSIEVEAIVDGKLCRVESRKLCPGDIVRVHNGEEVRADLLCLSTSNGDGQAFIDMCNLDGEVSLKTRKVLECTSNLKTVEDLKTAQLTIHTESPDPALLTWNGRVEYGGQDHAVDIDNFLCRGSIVHRTDWLWGVIVYAGKDTKMLRNLKKRPPKASDLDKKLNVMIFLVFLLQNVFLIMLSSLAVKWSKEHENHWYISWYTKQYTGVMLWLRSYVTYFILLSFLIPISLFVTIEACKVIQAYWMHRDSDMMELVNGVLRNCRPNTSNLNEQLAMVRYIFTDKTGTLTENVMNFKRGDIRGHVVTDDDWKKSAELLNPNHPCRDAAVEYFLALSLCHTVQPVTDSNTSEIVYEGSSPDELALVKTAARHGFRLIDRTSKTITVDEEGLICVYDILATLEFTSERKMMSIVVRRQSGDEIILYTKGADGSIFAQASENSTVQNYALRLKGTLAEMGDYGLRTLLVARRSITQCEFTEWQSQFAQASKLITNRTSAVDKVCLELERKLWLLGATAIEDKLQDKVPETISFFLNAGVVIWMLTGDKRETAVTIGATASLCDPRKDYIVHIDIGSLSPRDPAAAEKVAADIRQVELAVARARETNSHCSFVIDGLALGVAMEKYFDTFLRVSQCVNSAICCRLTPLQKANIVRMFQKSTGHTAIAIGDGANDVSMIQEGRVGVGIIGLEGSQAALSADYAIPRFKNLRRLCAVHGRYSVVRNASCIVVSFYKNATLSIIQILFSIYCGFSGETLFDGWLLTFFNIILTSLPPFLMGIFDEDLPEGVLERSPKLFAPLSRGLYFNMFVVVRWLFEATFHGVALFYVVFPTLKQRDWNRDHNASGSMIGTVELIILVCVVFARIALQIKCWRVVHILGLLLSMVVTITLLLVYSALLHVGDSSIYWQMYLVVVSPKFWLYLVLSVGTLIVVIDLSILHFQKHFWPTMRDLAENEELRMLATVRKNGPTGNVAAAKVDDSSLL</sequence>
<keyword evidence="20" id="KW-0378">Hydrolase</keyword>
<dbReference type="GO" id="GO:0000287">
    <property type="term" value="F:magnesium ion binding"/>
    <property type="evidence" value="ECO:0007669"/>
    <property type="project" value="UniProtKB-UniRule"/>
</dbReference>
<feature type="transmembrane region" description="Helical" evidence="16">
    <location>
        <begin position="845"/>
        <end position="866"/>
    </location>
</feature>
<dbReference type="InterPro" id="IPR008250">
    <property type="entry name" value="ATPase_P-typ_transduc_dom_A_sf"/>
</dbReference>
<feature type="binding site" evidence="14">
    <location>
        <position position="524"/>
    </location>
    <ligand>
        <name>ATP</name>
        <dbReference type="ChEBI" id="CHEBI:30616"/>
    </ligand>
</feature>
<dbReference type="GO" id="GO:0140326">
    <property type="term" value="F:ATPase-coupled intramembrane lipid transporter activity"/>
    <property type="evidence" value="ECO:0007669"/>
    <property type="project" value="UniProtKB-EC"/>
</dbReference>
<comment type="subcellular location">
    <subcellularLocation>
        <location evidence="2">Endomembrane system</location>
    </subcellularLocation>
    <subcellularLocation>
        <location evidence="1 16">Membrane</location>
        <topology evidence="1 16">Multi-pass membrane protein</topology>
    </subcellularLocation>
</comment>
<dbReference type="SFLD" id="SFLDF00027">
    <property type="entry name" value="p-type_atpase"/>
    <property type="match status" value="1"/>
</dbReference>
<feature type="transmembrane region" description="Helical" evidence="16">
    <location>
        <begin position="90"/>
        <end position="108"/>
    </location>
</feature>
<evidence type="ECO:0000256" key="16">
    <source>
        <dbReference type="RuleBase" id="RU362033"/>
    </source>
</evidence>
<evidence type="ECO:0000256" key="8">
    <source>
        <dbReference type="ARBA" id="ARBA00022842"/>
    </source>
</evidence>
<dbReference type="NCBIfam" id="TIGR01652">
    <property type="entry name" value="ATPase-Plipid"/>
    <property type="match status" value="1"/>
</dbReference>
<dbReference type="Pfam" id="PF00122">
    <property type="entry name" value="E1-E2_ATPase"/>
    <property type="match status" value="1"/>
</dbReference>
<dbReference type="SUPFAM" id="SSF81665">
    <property type="entry name" value="Calcium ATPase, transmembrane domain M"/>
    <property type="match status" value="1"/>
</dbReference>
<feature type="transmembrane region" description="Helical" evidence="16">
    <location>
        <begin position="339"/>
        <end position="361"/>
    </location>
</feature>
<evidence type="ECO:0000256" key="10">
    <source>
        <dbReference type="ARBA" id="ARBA00022989"/>
    </source>
</evidence>
<feature type="domain" description="P-type ATPase A" evidence="17">
    <location>
        <begin position="128"/>
        <end position="185"/>
    </location>
</feature>
<evidence type="ECO:0000256" key="2">
    <source>
        <dbReference type="ARBA" id="ARBA00004308"/>
    </source>
</evidence>
<reference evidence="20" key="1">
    <citation type="journal article" date="2012" name="Proc. Natl. Acad. Sci. U.S.A.">
        <title>Antigenic diversity is generated by distinct evolutionary mechanisms in African trypanosome species.</title>
        <authorList>
            <person name="Jackson A.P."/>
            <person name="Berry A."/>
            <person name="Aslett M."/>
            <person name="Allison H.C."/>
            <person name="Burton P."/>
            <person name="Vavrova-Anderson J."/>
            <person name="Brown R."/>
            <person name="Browne H."/>
            <person name="Corton N."/>
            <person name="Hauser H."/>
            <person name="Gamble J."/>
            <person name="Gilderthorp R."/>
            <person name="Marcello L."/>
            <person name="McQuillan J."/>
            <person name="Otto T.D."/>
            <person name="Quail M.A."/>
            <person name="Sanders M.J."/>
            <person name="van Tonder A."/>
            <person name="Ginger M.L."/>
            <person name="Field M.C."/>
            <person name="Barry J.D."/>
            <person name="Hertz-Fowler C."/>
            <person name="Berriman M."/>
        </authorList>
    </citation>
    <scope>NUCLEOTIDE SEQUENCE</scope>
    <source>
        <strain evidence="20">Y486</strain>
    </source>
</reference>
<dbReference type="EC" id="7.6.2.1" evidence="16"/>
<dbReference type="SUPFAM" id="SSF56784">
    <property type="entry name" value="HAD-like"/>
    <property type="match status" value="1"/>
</dbReference>
<dbReference type="NCBIfam" id="TIGR01494">
    <property type="entry name" value="ATPase_P-type"/>
    <property type="match status" value="1"/>
</dbReference>
<dbReference type="InterPro" id="IPR032631">
    <property type="entry name" value="P-type_ATPase_N"/>
</dbReference>
<feature type="binding site" evidence="14">
    <location>
        <position position="408"/>
    </location>
    <ligand>
        <name>ATP</name>
        <dbReference type="ChEBI" id="CHEBI:30616"/>
    </ligand>
</feature>
<dbReference type="InterPro" id="IPR023299">
    <property type="entry name" value="ATPase_P-typ_cyto_dom_N"/>
</dbReference>
<feature type="domain" description="P-type ATPase C-terminal" evidence="19">
    <location>
        <begin position="814"/>
        <end position="1064"/>
    </location>
</feature>
<evidence type="ECO:0000256" key="13">
    <source>
        <dbReference type="PIRSR" id="PIRSR606539-1"/>
    </source>
</evidence>
<dbReference type="InterPro" id="IPR006539">
    <property type="entry name" value="P-type_ATPase_IV"/>
</dbReference>
<dbReference type="SFLD" id="SFLDG00002">
    <property type="entry name" value="C1.7:_P-type_atpase_like"/>
    <property type="match status" value="1"/>
</dbReference>
<comment type="catalytic activity">
    <reaction evidence="12 16">
        <text>ATP + H2O + phospholipidSide 1 = ADP + phosphate + phospholipidSide 2.</text>
        <dbReference type="EC" id="7.6.2.1"/>
    </reaction>
</comment>
<gene>
    <name evidence="20" type="ORF">TVY486_1103440</name>
</gene>
<dbReference type="GO" id="GO:0005524">
    <property type="term" value="F:ATP binding"/>
    <property type="evidence" value="ECO:0007669"/>
    <property type="project" value="UniProtKB-UniRule"/>
</dbReference>
<feature type="binding site" evidence="14">
    <location>
        <position position="483"/>
    </location>
    <ligand>
        <name>ATP</name>
        <dbReference type="ChEBI" id="CHEBI:30616"/>
    </ligand>
</feature>
<evidence type="ECO:0000256" key="6">
    <source>
        <dbReference type="ARBA" id="ARBA00022741"/>
    </source>
</evidence>
<dbReference type="PRINTS" id="PR00119">
    <property type="entry name" value="CATATPASE"/>
</dbReference>
<feature type="binding site" evidence="14">
    <location>
        <position position="768"/>
    </location>
    <ligand>
        <name>ATP</name>
        <dbReference type="ChEBI" id="CHEBI:30616"/>
    </ligand>
</feature>
<keyword evidence="9 16" id="KW-1278">Translocase</keyword>
<keyword evidence="10 16" id="KW-1133">Transmembrane helix</keyword>
<evidence type="ECO:0000256" key="5">
    <source>
        <dbReference type="ARBA" id="ARBA00022723"/>
    </source>
</evidence>
<feature type="binding site" evidence="14">
    <location>
        <position position="407"/>
    </location>
    <ligand>
        <name>ATP</name>
        <dbReference type="ChEBI" id="CHEBI:30616"/>
    </ligand>
</feature>
<dbReference type="InterPro" id="IPR023214">
    <property type="entry name" value="HAD_sf"/>
</dbReference>
<evidence type="ECO:0000256" key="3">
    <source>
        <dbReference type="ARBA" id="ARBA00008109"/>
    </source>
</evidence>
<dbReference type="Pfam" id="PF16212">
    <property type="entry name" value="PhoLip_ATPase_C"/>
    <property type="match status" value="1"/>
</dbReference>
<feature type="transmembrane region" description="Helical" evidence="16">
    <location>
        <begin position="1035"/>
        <end position="1057"/>
    </location>
</feature>
<dbReference type="Gene3D" id="3.40.50.1000">
    <property type="entry name" value="HAD superfamily/HAD-like"/>
    <property type="match status" value="1"/>
</dbReference>
<keyword evidence="7 14" id="KW-0067">ATP-binding</keyword>
<evidence type="ECO:0000259" key="19">
    <source>
        <dbReference type="Pfam" id="PF16212"/>
    </source>
</evidence>
<name>G0UAM5_TRYVY</name>
<evidence type="ECO:0000259" key="17">
    <source>
        <dbReference type="Pfam" id="PF00122"/>
    </source>
</evidence>
<dbReference type="VEuPathDB" id="TriTrypDB:TvY486_1103440"/>
<evidence type="ECO:0000256" key="12">
    <source>
        <dbReference type="ARBA" id="ARBA00034036"/>
    </source>
</evidence>
<dbReference type="InterPro" id="IPR018303">
    <property type="entry name" value="ATPase_P-typ_P_site"/>
</dbReference>
<dbReference type="GO" id="GO:0016887">
    <property type="term" value="F:ATP hydrolysis activity"/>
    <property type="evidence" value="ECO:0007669"/>
    <property type="project" value="InterPro"/>
</dbReference>
<feature type="binding site" evidence="14">
    <location>
        <position position="791"/>
    </location>
    <ligand>
        <name>ATP</name>
        <dbReference type="ChEBI" id="CHEBI:30616"/>
    </ligand>
</feature>
<feature type="transmembrane region" description="Helical" evidence="16">
    <location>
        <begin position="289"/>
        <end position="310"/>
    </location>
</feature>
<evidence type="ECO:0000256" key="1">
    <source>
        <dbReference type="ARBA" id="ARBA00004141"/>
    </source>
</evidence>
<dbReference type="SFLD" id="SFLDS00003">
    <property type="entry name" value="Haloacid_Dehalogenase"/>
    <property type="match status" value="1"/>
</dbReference>
<feature type="binding site" evidence="14">
    <location>
        <position position="406"/>
    </location>
    <ligand>
        <name>ATP</name>
        <dbReference type="ChEBI" id="CHEBI:30616"/>
    </ligand>
</feature>
<dbReference type="InterPro" id="IPR036412">
    <property type="entry name" value="HAD-like_sf"/>
</dbReference>
<feature type="transmembrane region" description="Helical" evidence="16">
    <location>
        <begin position="965"/>
        <end position="984"/>
    </location>
</feature>
<dbReference type="GO" id="GO:0045332">
    <property type="term" value="P:phospholipid translocation"/>
    <property type="evidence" value="ECO:0007669"/>
    <property type="project" value="TreeGrafter"/>
</dbReference>
<evidence type="ECO:0000313" key="20">
    <source>
        <dbReference type="EMBL" id="CCC52860.1"/>
    </source>
</evidence>
<dbReference type="PANTHER" id="PTHR24092:SF150">
    <property type="entry name" value="PHOSPHOLIPID-TRANSPORTING ATPASE"/>
    <property type="match status" value="1"/>
</dbReference>
<keyword evidence="6 14" id="KW-0547">Nucleotide-binding</keyword>
<evidence type="ECO:0000256" key="7">
    <source>
        <dbReference type="ARBA" id="ARBA00022840"/>
    </source>
</evidence>
<dbReference type="SUPFAM" id="SSF81653">
    <property type="entry name" value="Calcium ATPase, transduction domain A"/>
    <property type="match status" value="1"/>
</dbReference>
<keyword evidence="5 15" id="KW-0479">Metal-binding</keyword>
<evidence type="ECO:0000256" key="9">
    <source>
        <dbReference type="ARBA" id="ARBA00022967"/>
    </source>
</evidence>
<dbReference type="Pfam" id="PF13246">
    <property type="entry name" value="Cation_ATPase"/>
    <property type="match status" value="1"/>
</dbReference>
<feature type="binding site" evidence="14">
    <location>
        <position position="548"/>
    </location>
    <ligand>
        <name>ATP</name>
        <dbReference type="ChEBI" id="CHEBI:30616"/>
    </ligand>
</feature>
<feature type="binding site" evidence="14">
    <location>
        <position position="792"/>
    </location>
    <ligand>
        <name>ATP</name>
        <dbReference type="ChEBI" id="CHEBI:30616"/>
    </ligand>
</feature>
<organism evidence="20">
    <name type="scientific">Trypanosoma vivax (strain Y486)</name>
    <dbReference type="NCBI Taxonomy" id="1055687"/>
    <lineage>
        <taxon>Eukaryota</taxon>
        <taxon>Discoba</taxon>
        <taxon>Euglenozoa</taxon>
        <taxon>Kinetoplastea</taxon>
        <taxon>Metakinetoplastina</taxon>
        <taxon>Trypanosomatida</taxon>
        <taxon>Trypanosomatidae</taxon>
        <taxon>Trypanosoma</taxon>
        <taxon>Duttonella</taxon>
    </lineage>
</organism>
<feature type="binding site" evidence="14">
    <location>
        <position position="665"/>
    </location>
    <ligand>
        <name>ATP</name>
        <dbReference type="ChEBI" id="CHEBI:30616"/>
    </ligand>
</feature>
<accession>G0UAM5</accession>
<dbReference type="EMBL" id="HE573027">
    <property type="protein sequence ID" value="CCC52860.1"/>
    <property type="molecule type" value="Genomic_DNA"/>
</dbReference>
<keyword evidence="4 16" id="KW-0812">Transmembrane</keyword>
<feature type="binding site" evidence="15">
    <location>
        <position position="788"/>
    </location>
    <ligand>
        <name>Mg(2+)</name>
        <dbReference type="ChEBI" id="CHEBI:18420"/>
    </ligand>
</feature>
<feature type="binding site" evidence="15">
    <location>
        <position position="406"/>
    </location>
    <ligand>
        <name>Mg(2+)</name>
        <dbReference type="ChEBI" id="CHEBI:18420"/>
    </ligand>
</feature>
<dbReference type="Pfam" id="PF16209">
    <property type="entry name" value="PhoLip_ATPase_N"/>
    <property type="match status" value="1"/>
</dbReference>
<feature type="transmembrane region" description="Helical" evidence="16">
    <location>
        <begin position="920"/>
        <end position="945"/>
    </location>
</feature>
<feature type="binding site" evidence="15">
    <location>
        <position position="792"/>
    </location>
    <ligand>
        <name>Mg(2+)</name>
        <dbReference type="ChEBI" id="CHEBI:18420"/>
    </ligand>
</feature>
<dbReference type="PROSITE" id="PS00154">
    <property type="entry name" value="ATPASE_E1_E2"/>
    <property type="match status" value="1"/>
</dbReference>
<dbReference type="FunFam" id="3.40.50.1000:FF:000203">
    <property type="entry name" value="Phospholipid-transporting ATPase"/>
    <property type="match status" value="1"/>
</dbReference>